<evidence type="ECO:0000259" key="4">
    <source>
        <dbReference type="PROSITE" id="PS51084"/>
    </source>
</evidence>
<dbReference type="AlphaFoldDB" id="A0A9D1M1Z2"/>
<dbReference type="InterPro" id="IPR036265">
    <property type="entry name" value="HIT-like_sf"/>
</dbReference>
<accession>A0A9D1M1Z2</accession>
<dbReference type="Proteomes" id="UP000824093">
    <property type="component" value="Unassembled WGS sequence"/>
</dbReference>
<dbReference type="InterPro" id="IPR011146">
    <property type="entry name" value="HIT-like"/>
</dbReference>
<protein>
    <submittedName>
        <fullName evidence="5">Histidine triad nucleotide-binding protein</fullName>
    </submittedName>
</protein>
<reference evidence="5" key="1">
    <citation type="submission" date="2020-10" db="EMBL/GenBank/DDBJ databases">
        <authorList>
            <person name="Gilroy R."/>
        </authorList>
    </citation>
    <scope>NUCLEOTIDE SEQUENCE</scope>
    <source>
        <strain evidence="5">CHK195-15760</strain>
    </source>
</reference>
<gene>
    <name evidence="5" type="ORF">IAB70_06210</name>
</gene>
<evidence type="ECO:0000256" key="1">
    <source>
        <dbReference type="PIRSR" id="PIRSR601310-1"/>
    </source>
</evidence>
<evidence type="ECO:0000256" key="3">
    <source>
        <dbReference type="PROSITE-ProRule" id="PRU00464"/>
    </source>
</evidence>
<dbReference type="InterPro" id="IPR001310">
    <property type="entry name" value="Histidine_triad_HIT"/>
</dbReference>
<dbReference type="PROSITE" id="PS00892">
    <property type="entry name" value="HIT_1"/>
    <property type="match status" value="1"/>
</dbReference>
<proteinExistence type="predicted"/>
<dbReference type="Pfam" id="PF11969">
    <property type="entry name" value="DcpS_C"/>
    <property type="match status" value="1"/>
</dbReference>
<dbReference type="SUPFAM" id="SSF54197">
    <property type="entry name" value="HIT-like"/>
    <property type="match status" value="1"/>
</dbReference>
<name>A0A9D1M1Z2_9FIRM</name>
<comment type="caution">
    <text evidence="5">The sequence shown here is derived from an EMBL/GenBank/DDBJ whole genome shotgun (WGS) entry which is preliminary data.</text>
</comment>
<reference evidence="5" key="2">
    <citation type="journal article" date="2021" name="PeerJ">
        <title>Extensive microbial diversity within the chicken gut microbiome revealed by metagenomics and culture.</title>
        <authorList>
            <person name="Gilroy R."/>
            <person name="Ravi A."/>
            <person name="Getino M."/>
            <person name="Pursley I."/>
            <person name="Horton D.L."/>
            <person name="Alikhan N.F."/>
            <person name="Baker D."/>
            <person name="Gharbi K."/>
            <person name="Hall N."/>
            <person name="Watson M."/>
            <person name="Adriaenssens E.M."/>
            <person name="Foster-Nyarko E."/>
            <person name="Jarju S."/>
            <person name="Secka A."/>
            <person name="Antonio M."/>
            <person name="Oren A."/>
            <person name="Chaudhuri R.R."/>
            <person name="La Ragione R."/>
            <person name="Hildebrand F."/>
            <person name="Pallen M.J."/>
        </authorList>
    </citation>
    <scope>NUCLEOTIDE SEQUENCE</scope>
    <source>
        <strain evidence="5">CHK195-15760</strain>
    </source>
</reference>
<feature type="active site" description="Tele-AMP-histidine intermediate" evidence="1">
    <location>
        <position position="100"/>
    </location>
</feature>
<dbReference type="GO" id="GO:0003824">
    <property type="term" value="F:catalytic activity"/>
    <property type="evidence" value="ECO:0007669"/>
    <property type="project" value="InterPro"/>
</dbReference>
<evidence type="ECO:0000256" key="2">
    <source>
        <dbReference type="PIRSR" id="PIRSR601310-3"/>
    </source>
</evidence>
<dbReference type="EMBL" id="DVNH01000048">
    <property type="protein sequence ID" value="HIU52185.1"/>
    <property type="molecule type" value="Genomic_DNA"/>
</dbReference>
<dbReference type="PANTHER" id="PTHR23089">
    <property type="entry name" value="HISTIDINE TRIAD HIT PROTEIN"/>
    <property type="match status" value="1"/>
</dbReference>
<dbReference type="PRINTS" id="PR00332">
    <property type="entry name" value="HISTRIAD"/>
</dbReference>
<sequence>MDNCLFCKIVRKEIPSTIVYEDEEIVAFKDINPIAPVHILVIPKKHFDSIKDIKEEDISLIGRIHLVINKIAKEQGVAESGYRVVTNSGRDSGQEVMHLHFHIIGGKVLGNKICQ</sequence>
<dbReference type="PROSITE" id="PS51084">
    <property type="entry name" value="HIT_2"/>
    <property type="match status" value="1"/>
</dbReference>
<dbReference type="CDD" id="cd01276">
    <property type="entry name" value="PKCI_related"/>
    <property type="match status" value="1"/>
</dbReference>
<organism evidence="5 6">
    <name type="scientific">Candidatus Merdicola faecigallinarum</name>
    <dbReference type="NCBI Taxonomy" id="2840862"/>
    <lineage>
        <taxon>Bacteria</taxon>
        <taxon>Bacillati</taxon>
        <taxon>Bacillota</taxon>
        <taxon>Clostridia</taxon>
        <taxon>Candidatus Merdicola</taxon>
    </lineage>
</organism>
<dbReference type="Gene3D" id="3.30.428.10">
    <property type="entry name" value="HIT-like"/>
    <property type="match status" value="1"/>
</dbReference>
<feature type="short sequence motif" description="Histidine triad motif" evidence="2 3">
    <location>
        <begin position="98"/>
        <end position="102"/>
    </location>
</feature>
<evidence type="ECO:0000313" key="6">
    <source>
        <dbReference type="Proteomes" id="UP000824093"/>
    </source>
</evidence>
<evidence type="ECO:0000313" key="5">
    <source>
        <dbReference type="EMBL" id="HIU52185.1"/>
    </source>
</evidence>
<dbReference type="InterPro" id="IPR019808">
    <property type="entry name" value="Histidine_triad_CS"/>
</dbReference>
<feature type="domain" description="HIT" evidence="4">
    <location>
        <begin position="5"/>
        <end position="114"/>
    </location>
</feature>